<evidence type="ECO:0000259" key="1">
    <source>
        <dbReference type="Pfam" id="PF17648"/>
    </source>
</evidence>
<sequence>MAIAQSVEQAIVSRASEWDGVTTATRRGGRVEFVYDGEDIGHIDDDGSLDLPLSIPVREALVAAGRTHAHPTYPKTGWTTFDIRGQDDVEEAVRLLRLAYVYYVLEASNDDGRAALADSIALDAEMAAFDASDDLREAMAAVAR</sequence>
<keyword evidence="3" id="KW-1185">Reference proteome</keyword>
<accession>A0ABD5ZPY4</accession>
<feature type="domain" description="Luciferase" evidence="1">
    <location>
        <begin position="38"/>
        <end position="99"/>
    </location>
</feature>
<dbReference type="GeneID" id="79267088"/>
<dbReference type="Proteomes" id="UP001596398">
    <property type="component" value="Unassembled WGS sequence"/>
</dbReference>
<name>A0ABD5ZPY4_9EURY</name>
<organism evidence="2 3">
    <name type="scientific">Halosegnis marinus</name>
    <dbReference type="NCBI Taxonomy" id="3034023"/>
    <lineage>
        <taxon>Archaea</taxon>
        <taxon>Methanobacteriati</taxon>
        <taxon>Methanobacteriota</taxon>
        <taxon>Stenosarchaea group</taxon>
        <taxon>Halobacteria</taxon>
        <taxon>Halobacteriales</taxon>
        <taxon>Natronomonadaceae</taxon>
        <taxon>Halosegnis</taxon>
    </lineage>
</organism>
<dbReference type="InterPro" id="IPR040841">
    <property type="entry name" value="Luciferase_dom"/>
</dbReference>
<evidence type="ECO:0000313" key="2">
    <source>
        <dbReference type="EMBL" id="MFC7235395.1"/>
    </source>
</evidence>
<dbReference type="RefSeq" id="WP_276233522.1">
    <property type="nucleotide sequence ID" value="NZ_CP119802.1"/>
</dbReference>
<gene>
    <name evidence="2" type="ORF">ACFQJ4_08730</name>
</gene>
<proteinExistence type="predicted"/>
<evidence type="ECO:0000313" key="3">
    <source>
        <dbReference type="Proteomes" id="UP001596398"/>
    </source>
</evidence>
<reference evidence="2 3" key="1">
    <citation type="journal article" date="2019" name="Int. J. Syst. Evol. Microbiol.">
        <title>The Global Catalogue of Microorganisms (GCM) 10K type strain sequencing project: providing services to taxonomists for standard genome sequencing and annotation.</title>
        <authorList>
            <consortium name="The Broad Institute Genomics Platform"/>
            <consortium name="The Broad Institute Genome Sequencing Center for Infectious Disease"/>
            <person name="Wu L."/>
            <person name="Ma J."/>
        </authorList>
    </citation>
    <scope>NUCLEOTIDE SEQUENCE [LARGE SCALE GENOMIC DNA]</scope>
    <source>
        <strain evidence="2 3">DT85</strain>
    </source>
</reference>
<dbReference type="AlphaFoldDB" id="A0ABD5ZPY4"/>
<protein>
    <submittedName>
        <fullName evidence="2">Luciferase family protein</fullName>
    </submittedName>
</protein>
<comment type="caution">
    <text evidence="2">The sequence shown here is derived from an EMBL/GenBank/DDBJ whole genome shotgun (WGS) entry which is preliminary data.</text>
</comment>
<dbReference type="EMBL" id="JBHTAP010000001">
    <property type="protein sequence ID" value="MFC7235395.1"/>
    <property type="molecule type" value="Genomic_DNA"/>
</dbReference>
<dbReference type="Pfam" id="PF17648">
    <property type="entry name" value="Luciferase"/>
    <property type="match status" value="1"/>
</dbReference>